<sequence>IDKEKCLYLNHGICALCAKNCGAEAIDFTQKDEILEYSIASIFDYLLSLFRATVFVVHSKNHVG</sequence>
<dbReference type="SUPFAM" id="SSF54862">
    <property type="entry name" value="4Fe-4S ferredoxins"/>
    <property type="match status" value="1"/>
</dbReference>
<organism evidence="1">
    <name type="scientific">marine sediment metagenome</name>
    <dbReference type="NCBI Taxonomy" id="412755"/>
    <lineage>
        <taxon>unclassified sequences</taxon>
        <taxon>metagenomes</taxon>
        <taxon>ecological metagenomes</taxon>
    </lineage>
</organism>
<dbReference type="AlphaFoldDB" id="X1DHM8"/>
<protein>
    <recommendedName>
        <fullName evidence="2">4Fe-4S ferredoxin-type domain-containing protein</fullName>
    </recommendedName>
</protein>
<gene>
    <name evidence="1" type="ORF">S03H2_08778</name>
</gene>
<name>X1DHM8_9ZZZZ</name>
<reference evidence="1" key="1">
    <citation type="journal article" date="2014" name="Front. Microbiol.">
        <title>High frequency of phylogenetically diverse reductive dehalogenase-homologous genes in deep subseafloor sedimentary metagenomes.</title>
        <authorList>
            <person name="Kawai M."/>
            <person name="Futagami T."/>
            <person name="Toyoda A."/>
            <person name="Takaki Y."/>
            <person name="Nishi S."/>
            <person name="Hori S."/>
            <person name="Arai W."/>
            <person name="Tsubouchi T."/>
            <person name="Morono Y."/>
            <person name="Uchiyama I."/>
            <person name="Ito T."/>
            <person name="Fujiyama A."/>
            <person name="Inagaki F."/>
            <person name="Takami H."/>
        </authorList>
    </citation>
    <scope>NUCLEOTIDE SEQUENCE</scope>
    <source>
        <strain evidence="1">Expedition CK06-06</strain>
    </source>
</reference>
<comment type="caution">
    <text evidence="1">The sequence shown here is derived from an EMBL/GenBank/DDBJ whole genome shotgun (WGS) entry which is preliminary data.</text>
</comment>
<proteinExistence type="predicted"/>
<evidence type="ECO:0000313" key="1">
    <source>
        <dbReference type="EMBL" id="GAH19692.1"/>
    </source>
</evidence>
<accession>X1DHM8</accession>
<feature type="non-terminal residue" evidence="1">
    <location>
        <position position="1"/>
    </location>
</feature>
<dbReference type="EMBL" id="BARU01004328">
    <property type="protein sequence ID" value="GAH19692.1"/>
    <property type="molecule type" value="Genomic_DNA"/>
</dbReference>
<evidence type="ECO:0008006" key="2">
    <source>
        <dbReference type="Google" id="ProtNLM"/>
    </source>
</evidence>